<dbReference type="Proteomes" id="UP000217790">
    <property type="component" value="Unassembled WGS sequence"/>
</dbReference>
<dbReference type="EMBL" id="KZ293646">
    <property type="protein sequence ID" value="PBL01396.1"/>
    <property type="molecule type" value="Genomic_DNA"/>
</dbReference>
<evidence type="ECO:0000313" key="1">
    <source>
        <dbReference type="EMBL" id="PBL01396.1"/>
    </source>
</evidence>
<accession>A0A2H3E1R1</accession>
<dbReference type="InParanoid" id="A0A2H3E1R1"/>
<name>A0A2H3E1R1_ARMGA</name>
<proteinExistence type="predicted"/>
<protein>
    <submittedName>
        <fullName evidence="1">Uncharacterized protein</fullName>
    </submittedName>
</protein>
<evidence type="ECO:0000313" key="2">
    <source>
        <dbReference type="Proteomes" id="UP000217790"/>
    </source>
</evidence>
<keyword evidence="2" id="KW-1185">Reference proteome</keyword>
<sequence>MDFLEANTRLRFFHCEIEAWNRSRSRRKQPQHSTSIFWLRGDDVSLSCKQGAYDNEYKEQRVREVSNVGQGRRGILFRPLLSCSTSFDPLPNRLWPSIWDDELRSALLEGIDFR</sequence>
<gene>
    <name evidence="1" type="ORF">ARMGADRAFT_424857</name>
</gene>
<reference evidence="2" key="1">
    <citation type="journal article" date="2017" name="Nat. Ecol. Evol.">
        <title>Genome expansion and lineage-specific genetic innovations in the forest pathogenic fungi Armillaria.</title>
        <authorList>
            <person name="Sipos G."/>
            <person name="Prasanna A.N."/>
            <person name="Walter M.C."/>
            <person name="O'Connor E."/>
            <person name="Balint B."/>
            <person name="Krizsan K."/>
            <person name="Kiss B."/>
            <person name="Hess J."/>
            <person name="Varga T."/>
            <person name="Slot J."/>
            <person name="Riley R."/>
            <person name="Boka B."/>
            <person name="Rigling D."/>
            <person name="Barry K."/>
            <person name="Lee J."/>
            <person name="Mihaltcheva S."/>
            <person name="LaButti K."/>
            <person name="Lipzen A."/>
            <person name="Waldron R."/>
            <person name="Moloney N.M."/>
            <person name="Sperisen C."/>
            <person name="Kredics L."/>
            <person name="Vagvoelgyi C."/>
            <person name="Patrignani A."/>
            <person name="Fitzpatrick D."/>
            <person name="Nagy I."/>
            <person name="Doyle S."/>
            <person name="Anderson J.B."/>
            <person name="Grigoriev I.V."/>
            <person name="Gueldener U."/>
            <person name="Muensterkoetter M."/>
            <person name="Nagy L.G."/>
        </authorList>
    </citation>
    <scope>NUCLEOTIDE SEQUENCE [LARGE SCALE GENOMIC DNA]</scope>
    <source>
        <strain evidence="2">Ar21-2</strain>
    </source>
</reference>
<dbReference type="AlphaFoldDB" id="A0A2H3E1R1"/>
<organism evidence="1 2">
    <name type="scientific">Armillaria gallica</name>
    <name type="common">Bulbous honey fungus</name>
    <name type="synonym">Armillaria bulbosa</name>
    <dbReference type="NCBI Taxonomy" id="47427"/>
    <lineage>
        <taxon>Eukaryota</taxon>
        <taxon>Fungi</taxon>
        <taxon>Dikarya</taxon>
        <taxon>Basidiomycota</taxon>
        <taxon>Agaricomycotina</taxon>
        <taxon>Agaricomycetes</taxon>
        <taxon>Agaricomycetidae</taxon>
        <taxon>Agaricales</taxon>
        <taxon>Marasmiineae</taxon>
        <taxon>Physalacriaceae</taxon>
        <taxon>Armillaria</taxon>
    </lineage>
</organism>